<evidence type="ECO:0008006" key="3">
    <source>
        <dbReference type="Google" id="ProtNLM"/>
    </source>
</evidence>
<accession>A0ABS8W9Q0</accession>
<evidence type="ECO:0000313" key="2">
    <source>
        <dbReference type="Proteomes" id="UP001201273"/>
    </source>
</evidence>
<comment type="caution">
    <text evidence="1">The sequence shown here is derived from an EMBL/GenBank/DDBJ whole genome shotgun (WGS) entry which is preliminary data.</text>
</comment>
<keyword evidence="2" id="KW-1185">Reference proteome</keyword>
<proteinExistence type="predicted"/>
<name>A0ABS8W9Q0_9GAMM</name>
<dbReference type="EMBL" id="JAIMJA010000012">
    <property type="protein sequence ID" value="MCE2595741.1"/>
    <property type="molecule type" value="Genomic_DNA"/>
</dbReference>
<dbReference type="RefSeq" id="WP_233053411.1">
    <property type="nucleotide sequence ID" value="NZ_JAIMJA010000012.1"/>
</dbReference>
<sequence>MMTDHAAIDVPFSFRHQCWFCAEPSKQSLDFPLHDDEISLCEHIPLQLPCCPECLSIAKQHKLSATHIDTFRAKLKKALALRYKKHLDIGNNWTKEELAQSEFNGKAFEGFKKSAWMMFEIAQGRMEFQGWPIIVNGLEISAFAQPSFSFDGEEFPHLEAAVQEYAKRFQINPAYLSAVVDKIGSTRFSAAIRHCRINPLDEPEDLALLVSLVN</sequence>
<evidence type="ECO:0000313" key="1">
    <source>
        <dbReference type="EMBL" id="MCE2595741.1"/>
    </source>
</evidence>
<gene>
    <name evidence="1" type="ORF">K6Y31_13050</name>
</gene>
<protein>
    <recommendedName>
        <fullName evidence="3">HNH endonuclease</fullName>
    </recommendedName>
</protein>
<reference evidence="1 2" key="1">
    <citation type="journal article" date="2022" name="Environ. Microbiol. Rep.">
        <title>Eco-phylogenetic analyses reveal divergent evolution of vitamin B12 metabolism in the marine bacterial family 'Psychromonadaceae'.</title>
        <authorList>
            <person name="Jin X."/>
            <person name="Yang Y."/>
            <person name="Cao H."/>
            <person name="Gao B."/>
            <person name="Zhao Z."/>
        </authorList>
    </citation>
    <scope>NUCLEOTIDE SEQUENCE [LARGE SCALE GENOMIC DNA]</scope>
    <source>
        <strain evidence="1 2">MKS20</strain>
    </source>
</reference>
<dbReference type="Proteomes" id="UP001201273">
    <property type="component" value="Unassembled WGS sequence"/>
</dbReference>
<organism evidence="1 2">
    <name type="scientific">Motilimonas cestriensis</name>
    <dbReference type="NCBI Taxonomy" id="2742685"/>
    <lineage>
        <taxon>Bacteria</taxon>
        <taxon>Pseudomonadati</taxon>
        <taxon>Pseudomonadota</taxon>
        <taxon>Gammaproteobacteria</taxon>
        <taxon>Alteromonadales</taxon>
        <taxon>Alteromonadales genera incertae sedis</taxon>
        <taxon>Motilimonas</taxon>
    </lineage>
</organism>